<feature type="binding site" evidence="8">
    <location>
        <begin position="46"/>
        <end position="50"/>
    </location>
    <ligand>
        <name>a 1,2-diacyl-sn-glycero-3-phospho-(1D-myo-inositol-3,4,5-trisphosphate)</name>
        <dbReference type="ChEBI" id="CHEBI:57836"/>
    </ligand>
</feature>
<dbReference type="InterPro" id="IPR012295">
    <property type="entry name" value="TBP_dom_sf"/>
</dbReference>
<feature type="binding site" evidence="8">
    <location>
        <position position="34"/>
    </location>
    <ligand>
        <name>a 1,2-diacyl-sn-glycero-3-phospho-(1D-myo-inositol-3,4,5-trisphosphate)</name>
        <dbReference type="ChEBI" id="CHEBI:57836"/>
    </ligand>
</feature>
<comment type="subcellular location">
    <subcellularLocation>
        <location evidence="1">Membrane</location>
        <location evidence="1">Coated pit</location>
        <topology evidence="1">Peripheral membrane protein</topology>
        <orientation evidence="1">Cytoplasmic side</orientation>
    </subcellularLocation>
</comment>
<dbReference type="Pfam" id="PF02296">
    <property type="entry name" value="Alpha_adaptin_C"/>
    <property type="match status" value="1"/>
</dbReference>
<dbReference type="SUPFAM" id="SSF48371">
    <property type="entry name" value="ARM repeat"/>
    <property type="match status" value="1"/>
</dbReference>
<dbReference type="InterPro" id="IPR050840">
    <property type="entry name" value="Adaptor_Complx_Large_Subunit"/>
</dbReference>
<dbReference type="Proteomes" id="UP000000707">
    <property type="component" value="Unassembled WGS sequence"/>
</dbReference>
<keyword evidence="2 7" id="KW-0813">Transport</keyword>
<dbReference type="GeneID" id="18249065"/>
<dbReference type="SUPFAM" id="SSF49348">
    <property type="entry name" value="Clathrin adaptor appendage domain"/>
    <property type="match status" value="1"/>
</dbReference>
<dbReference type="InterPro" id="IPR016024">
    <property type="entry name" value="ARM-type_fold"/>
</dbReference>
<organism evidence="11">
    <name type="scientific">Candida tenuis (strain ATCC 10573 / BCRC 21748 / CBS 615 / JCM 9827 / NBRC 10315 / NRRL Y-1498 / VKM Y-70)</name>
    <name type="common">Yeast</name>
    <name type="synonym">Yamadazyma tenuis</name>
    <dbReference type="NCBI Taxonomy" id="590646"/>
    <lineage>
        <taxon>Eukaryota</taxon>
        <taxon>Fungi</taxon>
        <taxon>Dikarya</taxon>
        <taxon>Ascomycota</taxon>
        <taxon>Saccharomycotina</taxon>
        <taxon>Pichiomycetes</taxon>
        <taxon>Debaryomycetaceae</taxon>
        <taxon>Yamadazyma</taxon>
    </lineage>
</organism>
<dbReference type="Gene3D" id="2.60.40.1230">
    <property type="match status" value="1"/>
</dbReference>
<dbReference type="InterPro" id="IPR009028">
    <property type="entry name" value="Coatomer/calthrin_app_sub_C"/>
</dbReference>
<dbReference type="eggNOG" id="KOG1077">
    <property type="taxonomic scope" value="Eukaryota"/>
</dbReference>
<evidence type="ECO:0000256" key="2">
    <source>
        <dbReference type="ARBA" id="ARBA00022448"/>
    </source>
</evidence>
<dbReference type="PIRSF" id="PIRSF037091">
    <property type="entry name" value="AP2_complex_alpha"/>
    <property type="match status" value="1"/>
</dbReference>
<dbReference type="GO" id="GO:0030122">
    <property type="term" value="C:AP-2 adaptor complex"/>
    <property type="evidence" value="ECO:0007669"/>
    <property type="project" value="InterPro"/>
</dbReference>
<evidence type="ECO:0000256" key="3">
    <source>
        <dbReference type="ARBA" id="ARBA00022583"/>
    </source>
</evidence>
<feature type="binding site" evidence="8">
    <location>
        <position position="42"/>
    </location>
    <ligand>
        <name>a 1,2-diacyl-sn-glycero-3-phospho-(1D-myo-inositol-3,4,5-trisphosphate)</name>
        <dbReference type="ChEBI" id="CHEBI:57836"/>
    </ligand>
</feature>
<dbReference type="Gene3D" id="1.25.10.10">
    <property type="entry name" value="Leucine-rich Repeat Variant"/>
    <property type="match status" value="1"/>
</dbReference>
<evidence type="ECO:0000313" key="10">
    <source>
        <dbReference type="EMBL" id="EGV61804.1"/>
    </source>
</evidence>
<dbReference type="HOGENOM" id="CLU_003824_1_0_1"/>
<dbReference type="GO" id="GO:0072583">
    <property type="term" value="P:clathrin-dependent endocytosis"/>
    <property type="evidence" value="ECO:0007669"/>
    <property type="project" value="InterPro"/>
</dbReference>
<evidence type="ECO:0000256" key="4">
    <source>
        <dbReference type="ARBA" id="ARBA00022927"/>
    </source>
</evidence>
<dbReference type="InterPro" id="IPR002553">
    <property type="entry name" value="Clathrin/coatomer_adapt-like_N"/>
</dbReference>
<feature type="domain" description="Clathrin adaptor alpha/beta/gamma-adaptin appendage Ig-like subdomain" evidence="9">
    <location>
        <begin position="716"/>
        <end position="837"/>
    </location>
</feature>
<dbReference type="SMART" id="SM00809">
    <property type="entry name" value="Alpha_adaptinC2"/>
    <property type="match status" value="1"/>
</dbReference>
<dbReference type="OrthoDB" id="28053at2759"/>
<name>G3B8Y2_CANTC</name>
<dbReference type="InterPro" id="IPR013041">
    <property type="entry name" value="Clathrin_app_Ig-like_sf"/>
</dbReference>
<evidence type="ECO:0000256" key="6">
    <source>
        <dbReference type="ARBA" id="ARBA00023176"/>
    </source>
</evidence>
<comment type="function">
    <text evidence="7">Adaptins are components of the adaptor complexes which link clathrin to receptors in coated vesicles. Clathrin-associated protein complexes are believed to interact with the cytoplasmic tails of membrane proteins, leading to their selection and concentration.</text>
</comment>
<dbReference type="InterPro" id="IPR003164">
    <property type="entry name" value="Clathrin_a-adaptin_app_sub_C"/>
</dbReference>
<evidence type="ECO:0000256" key="1">
    <source>
        <dbReference type="ARBA" id="ARBA00004277"/>
    </source>
</evidence>
<evidence type="ECO:0000256" key="7">
    <source>
        <dbReference type="PIRNR" id="PIRNR037091"/>
    </source>
</evidence>
<proteinExistence type="inferred from homology"/>
<dbReference type="EMBL" id="GL996527">
    <property type="protein sequence ID" value="EGV61804.1"/>
    <property type="molecule type" value="Genomic_DNA"/>
</dbReference>
<dbReference type="SUPFAM" id="SSF55711">
    <property type="entry name" value="Subdomain of clathrin and coatomer appendage domain"/>
    <property type="match status" value="1"/>
</dbReference>
<dbReference type="InterPro" id="IPR008152">
    <property type="entry name" value="Clathrin_a/b/g-adaptin_app_Ig"/>
</dbReference>
<keyword evidence="6 7" id="KW-0168">Coated pit</keyword>
<dbReference type="PANTHER" id="PTHR22780">
    <property type="entry name" value="ADAPTIN, ALPHA/GAMMA/EPSILON"/>
    <property type="match status" value="1"/>
</dbReference>
<reference evidence="10 11" key="1">
    <citation type="journal article" date="2011" name="Proc. Natl. Acad. Sci. U.S.A.">
        <title>Comparative genomics of xylose-fermenting fungi for enhanced biofuel production.</title>
        <authorList>
            <person name="Wohlbach D.J."/>
            <person name="Kuo A."/>
            <person name="Sato T.K."/>
            <person name="Potts K.M."/>
            <person name="Salamov A.A."/>
            <person name="LaButti K.M."/>
            <person name="Sun H."/>
            <person name="Clum A."/>
            <person name="Pangilinan J.L."/>
            <person name="Lindquist E.A."/>
            <person name="Lucas S."/>
            <person name="Lapidus A."/>
            <person name="Jin M."/>
            <person name="Gunawan C."/>
            <person name="Balan V."/>
            <person name="Dale B.E."/>
            <person name="Jeffries T.W."/>
            <person name="Zinkel R."/>
            <person name="Barry K.W."/>
            <person name="Grigoriev I.V."/>
            <person name="Gasch A.P."/>
        </authorList>
    </citation>
    <scope>NUCLEOTIDE SEQUENCE [LARGE SCALE GENOMIC DNA]</scope>
    <source>
        <strain evidence="11">ATCC 10573 / BCRC 21748 / CBS 615 / JCM 9827 / NBRC 10315 / NRRL Y-1498 / VKM Y-70</strain>
    </source>
</reference>
<evidence type="ECO:0000259" key="9">
    <source>
        <dbReference type="SMART" id="SM00809"/>
    </source>
</evidence>
<accession>G3B8Y2</accession>
<evidence type="ECO:0000256" key="5">
    <source>
        <dbReference type="ARBA" id="ARBA00023136"/>
    </source>
</evidence>
<comment type="similarity">
    <text evidence="7">Belongs to the adaptor complexes large subunit family.</text>
</comment>
<keyword evidence="5 7" id="KW-0472">Membrane</keyword>
<evidence type="ECO:0000256" key="8">
    <source>
        <dbReference type="PIRSR" id="PIRSR037091-1"/>
    </source>
</evidence>
<gene>
    <name evidence="10" type="ORF">CANTEDRAFT_124978</name>
</gene>
<dbReference type="AlphaFoldDB" id="G3B8Y2"/>
<dbReference type="InterPro" id="IPR011989">
    <property type="entry name" value="ARM-like"/>
</dbReference>
<sequence>MKGLTQFIIDIRNSQDFEQEKKRINLEINNIRTKFSSNLSTYQRKKYICKLMYIYLSGYDDLVDLGVKESLSLISAKTIQEKSLGYLTLSIIFTSHSDTAHTGFKGTNTYFEELLGSVYSQLSHDLKIDNEIFNALALQFIANNFNLPGYQLPETSVVISKFLELANQVYSFAISPMSALLLKKKSLVCLKMLIQLYPNLLVVNDNWIPRLFSLVDYNNDLSIILNGLPVAELVVGMKPTQVKNLVASLTNNLEELVINANCDESYFYYGIPAPWVTIRLLQLLETCFLMDSSLVINLNPKDLKTLKQVISTSINQSTKSINALSNKNIQSSILFQSVGLAIFLNASSESILGAINALLHLLKSTDTNTRYLALDVLIKLISRSSDEKLTQSYNGLIFDRMGVAEHLLNDKDIGIKRKTLDLFYIITNDSNYQVIINKLLDYFPMLDYQLKSELSIKIAILAEKFAKDSTWYVNIMIRLLSIPGSSANSEFLNNEIWERIIQIIVNNDELHVKTCKLLMGKLIRSDQLSENLVKMSAFLIGEYGSLIKNEFPPQIQFQALYKIYVTAGLVSRSMILSTFIKFCNCYPDEDFIPNIIDLFEIEKDSIDIEIQSRANEYLNMFTMNSKGLLSNIIRPLPPFETKKNHLLSRIGTLNHIVGTDKSSFMVNAAKIQKKTTNGNGNGNGSLIDLGGPEADFENPFQEEKLVLSPNWYNGYHRMLHFDAGIFYESQLARITYKVDRIDDFKLLYKLQVINNSYKSTSNQLTSFKILELKSNANTVDPSYIMNLTKTPDQIILDKSSIEIEVKVRGVVDVEQSPVLSISFSCGGSFNQLNLKFPVNVLKTLTPTTLLVEEFKTRWLQINQLLPNNKGEFTIRPNTAYKYTASNIVRLVQRLRFSIVFSSSEDDPNKVLVLAAGILHTQTNNYGVLLSIKSVGTEGKHFEITAKCTGEGVAEIIAVAMGEIFQGKF</sequence>
<dbReference type="Gene3D" id="3.30.310.10">
    <property type="entry name" value="TATA-Binding Protein"/>
    <property type="match status" value="1"/>
</dbReference>
<dbReference type="Pfam" id="PF01602">
    <property type="entry name" value="Adaptin_N"/>
    <property type="match status" value="1"/>
</dbReference>
<protein>
    <recommendedName>
        <fullName evidence="7">AP-2 complex subunit alpha</fullName>
    </recommendedName>
</protein>
<keyword evidence="4 7" id="KW-0653">Protein transport</keyword>
<dbReference type="GO" id="GO:0006886">
    <property type="term" value="P:intracellular protein transport"/>
    <property type="evidence" value="ECO:0007669"/>
    <property type="project" value="UniProtKB-UniRule"/>
</dbReference>
<dbReference type="STRING" id="590646.G3B8Y2"/>
<keyword evidence="11" id="KW-1185">Reference proteome</keyword>
<keyword evidence="3 7" id="KW-0254">Endocytosis</keyword>
<dbReference type="KEGG" id="cten:18249065"/>
<dbReference type="GO" id="GO:0035615">
    <property type="term" value="F:clathrin adaptor activity"/>
    <property type="evidence" value="ECO:0007669"/>
    <property type="project" value="InterPro"/>
</dbReference>
<dbReference type="InterPro" id="IPR017104">
    <property type="entry name" value="AP2_complex_asu"/>
</dbReference>
<evidence type="ECO:0000313" key="11">
    <source>
        <dbReference type="Proteomes" id="UP000000707"/>
    </source>
</evidence>